<evidence type="ECO:0000256" key="9">
    <source>
        <dbReference type="ARBA" id="ARBA00033102"/>
    </source>
</evidence>
<dbReference type="GO" id="GO:0005737">
    <property type="term" value="C:cytoplasm"/>
    <property type="evidence" value="ECO:0007669"/>
    <property type="project" value="TreeGrafter"/>
</dbReference>
<dbReference type="EMBL" id="CP038231">
    <property type="protein sequence ID" value="QDH13107.1"/>
    <property type="molecule type" value="Genomic_DNA"/>
</dbReference>
<sequence>MTPKPLSSTLNLPPFLWRQAVQAALSEDLGTAGDLTSQAVVPAATQVTASFVAREKGVVAGLPGARMTFEALGDPTLGKVVFEARMQDGATIKPGDVLATVTGPAHVILAGERTALNILTHLSGIATRTAELVAQVRNAGPGGKTPAICATRKTLPGLKALQKHAVRLGGGGSHRYRLDDAIMIKDNHLALSGGVEKALAAARAHAGHLTKIELEVDTLEQLSQALDHAARQQAEEQRPAGADVYLLDNMGPETLRKAVAMIHQKAPHALAEASGGIKPGQVRAVAETGVDVISLGALTHSVTGLDIGLDIISA</sequence>
<evidence type="ECO:0000256" key="3">
    <source>
        <dbReference type="ARBA" id="ARBA00009400"/>
    </source>
</evidence>
<feature type="domain" description="Quinolinate phosphoribosyl transferase C-terminal" evidence="14">
    <location>
        <begin position="125"/>
        <end position="310"/>
    </location>
</feature>
<dbReference type="GO" id="GO:0009435">
    <property type="term" value="P:NAD+ biosynthetic process"/>
    <property type="evidence" value="ECO:0007669"/>
    <property type="project" value="UniProtKB-UniPathway"/>
</dbReference>
<dbReference type="UniPathway" id="UPA00253">
    <property type="reaction ID" value="UER00331"/>
</dbReference>
<dbReference type="InterPro" id="IPR013785">
    <property type="entry name" value="Aldolase_TIM"/>
</dbReference>
<evidence type="ECO:0000259" key="15">
    <source>
        <dbReference type="Pfam" id="PF02749"/>
    </source>
</evidence>
<feature type="binding site" evidence="13">
    <location>
        <begin position="295"/>
        <end position="297"/>
    </location>
    <ligand>
        <name>substrate</name>
    </ligand>
</feature>
<evidence type="ECO:0000256" key="13">
    <source>
        <dbReference type="PIRSR" id="PIRSR006250-1"/>
    </source>
</evidence>
<protein>
    <recommendedName>
        <fullName evidence="11">Probable nicotinate-nucleotide pyrophosphorylase [carboxylating]</fullName>
        <ecNumber evidence="5">2.4.2.19</ecNumber>
    </recommendedName>
    <alternativeName>
        <fullName evidence="9">Quinolinate phosphoribosyltransferase [decarboxylating]</fullName>
    </alternativeName>
</protein>
<dbReference type="InterPro" id="IPR037128">
    <property type="entry name" value="Quinolinate_PRibosylTase_N_sf"/>
</dbReference>
<evidence type="ECO:0000256" key="1">
    <source>
        <dbReference type="ARBA" id="ARBA00003237"/>
    </source>
</evidence>
<keyword evidence="17" id="KW-1185">Reference proteome</keyword>
<feature type="binding site" evidence="13">
    <location>
        <begin position="151"/>
        <end position="153"/>
    </location>
    <ligand>
        <name>substrate</name>
    </ligand>
</feature>
<dbReference type="GO" id="GO:0004514">
    <property type="term" value="F:nicotinate-nucleotide diphosphorylase (carboxylating) activity"/>
    <property type="evidence" value="ECO:0007669"/>
    <property type="project" value="UniProtKB-EC"/>
</dbReference>
<feature type="binding site" evidence="13">
    <location>
        <position position="113"/>
    </location>
    <ligand>
        <name>substrate</name>
    </ligand>
</feature>
<dbReference type="FunFam" id="3.90.1170.20:FF:000001">
    <property type="entry name" value="Nicotinate-nucleotide diphosphorylase (Carboxylating)"/>
    <property type="match status" value="1"/>
</dbReference>
<feature type="binding site" evidence="13">
    <location>
        <position position="175"/>
    </location>
    <ligand>
        <name>substrate</name>
    </ligand>
</feature>
<reference evidence="16 17" key="1">
    <citation type="submission" date="2019-03" db="EMBL/GenBank/DDBJ databases">
        <title>The complete genome sequence of Swingsia_sp. F3b2 LMG30590(T).</title>
        <authorList>
            <person name="Chua K.-O."/>
            <person name="Chan K.-G."/>
            <person name="See-Too W.-S."/>
        </authorList>
    </citation>
    <scope>NUCLEOTIDE SEQUENCE [LARGE SCALE GENOMIC DNA]</scope>
    <source>
        <strain evidence="16 17">F3b2</strain>
    </source>
</reference>
<dbReference type="AlphaFoldDB" id="A0A4Y6U9I1"/>
<feature type="binding site" evidence="13">
    <location>
        <position position="185"/>
    </location>
    <ligand>
        <name>substrate</name>
    </ligand>
</feature>
<dbReference type="InterPro" id="IPR022412">
    <property type="entry name" value="Quinolinate_PRibosylTrfase_N"/>
</dbReference>
<comment type="function">
    <text evidence="1">Involved in the catabolism of quinolinic acid (QA).</text>
</comment>
<dbReference type="CDD" id="cd01572">
    <property type="entry name" value="QPRTase"/>
    <property type="match status" value="1"/>
</dbReference>
<evidence type="ECO:0000256" key="2">
    <source>
        <dbReference type="ARBA" id="ARBA00004893"/>
    </source>
</evidence>
<evidence type="ECO:0000313" key="16">
    <source>
        <dbReference type="EMBL" id="QDH13107.1"/>
    </source>
</evidence>
<dbReference type="InterPro" id="IPR002638">
    <property type="entry name" value="Quinolinate_PRibosylTrfase_C"/>
</dbReference>
<evidence type="ECO:0000256" key="12">
    <source>
        <dbReference type="PIRNR" id="PIRNR006250"/>
    </source>
</evidence>
<evidence type="ECO:0000256" key="11">
    <source>
        <dbReference type="ARBA" id="ARBA00069173"/>
    </source>
</evidence>
<feature type="domain" description="Quinolinate phosphoribosyl transferase N-terminal" evidence="15">
    <location>
        <begin position="34"/>
        <end position="123"/>
    </location>
</feature>
<keyword evidence="6" id="KW-0662">Pyridine nucleotide biosynthesis</keyword>
<evidence type="ECO:0000256" key="4">
    <source>
        <dbReference type="ARBA" id="ARBA00011218"/>
    </source>
</evidence>
<evidence type="ECO:0000256" key="6">
    <source>
        <dbReference type="ARBA" id="ARBA00022642"/>
    </source>
</evidence>
<evidence type="ECO:0000256" key="5">
    <source>
        <dbReference type="ARBA" id="ARBA00011944"/>
    </source>
</evidence>
<comment type="subunit">
    <text evidence="4">Hexamer formed by 3 homodimers.</text>
</comment>
<dbReference type="InterPro" id="IPR004393">
    <property type="entry name" value="NadC"/>
</dbReference>
<proteinExistence type="inferred from homology"/>
<dbReference type="GO" id="GO:0034213">
    <property type="term" value="P:quinolinate catabolic process"/>
    <property type="evidence" value="ECO:0007669"/>
    <property type="project" value="TreeGrafter"/>
</dbReference>
<dbReference type="Gene3D" id="3.20.20.70">
    <property type="entry name" value="Aldolase class I"/>
    <property type="match status" value="1"/>
</dbReference>
<dbReference type="Gene3D" id="3.90.1170.20">
    <property type="entry name" value="Quinolinate phosphoribosyl transferase, N-terminal domain"/>
    <property type="match status" value="1"/>
</dbReference>
<keyword evidence="8 12" id="KW-0808">Transferase</keyword>
<dbReference type="NCBIfam" id="TIGR00078">
    <property type="entry name" value="nadC"/>
    <property type="match status" value="1"/>
</dbReference>
<dbReference type="Pfam" id="PF01729">
    <property type="entry name" value="QRPTase_C"/>
    <property type="match status" value="1"/>
</dbReference>
<accession>A0A4Y6U9I1</accession>
<feature type="binding site" evidence="13">
    <location>
        <position position="215"/>
    </location>
    <ligand>
        <name>substrate</name>
    </ligand>
</feature>
<dbReference type="Proteomes" id="UP000318709">
    <property type="component" value="Chromosome"/>
</dbReference>
<organism evidence="16 17">
    <name type="scientific">Formicincola oecophyllae</name>
    <dbReference type="NCBI Taxonomy" id="2558361"/>
    <lineage>
        <taxon>Bacteria</taxon>
        <taxon>Pseudomonadati</taxon>
        <taxon>Pseudomonadota</taxon>
        <taxon>Alphaproteobacteria</taxon>
        <taxon>Acetobacterales</taxon>
        <taxon>Acetobacteraceae</taxon>
        <taxon>Formicincola</taxon>
    </lineage>
</organism>
<dbReference type="SUPFAM" id="SSF54675">
    <property type="entry name" value="Nicotinate/Quinolinate PRTase N-terminal domain-like"/>
    <property type="match status" value="1"/>
</dbReference>
<evidence type="ECO:0000256" key="10">
    <source>
        <dbReference type="ARBA" id="ARBA00047445"/>
    </source>
</evidence>
<evidence type="ECO:0000259" key="14">
    <source>
        <dbReference type="Pfam" id="PF01729"/>
    </source>
</evidence>
<dbReference type="InterPro" id="IPR036068">
    <property type="entry name" value="Nicotinate_pribotase-like_C"/>
</dbReference>
<feature type="binding site" evidence="13">
    <location>
        <begin position="274"/>
        <end position="276"/>
    </location>
    <ligand>
        <name>substrate</name>
    </ligand>
</feature>
<dbReference type="FunFam" id="3.20.20.70:FF:000030">
    <property type="entry name" value="Nicotinate-nucleotide pyrophosphorylase, carboxylating"/>
    <property type="match status" value="1"/>
</dbReference>
<dbReference type="EC" id="2.4.2.19" evidence="5"/>
<comment type="catalytic activity">
    <reaction evidence="10">
        <text>nicotinate beta-D-ribonucleotide + CO2 + diphosphate = quinolinate + 5-phospho-alpha-D-ribose 1-diphosphate + 2 H(+)</text>
        <dbReference type="Rhea" id="RHEA:12733"/>
        <dbReference type="ChEBI" id="CHEBI:15378"/>
        <dbReference type="ChEBI" id="CHEBI:16526"/>
        <dbReference type="ChEBI" id="CHEBI:29959"/>
        <dbReference type="ChEBI" id="CHEBI:33019"/>
        <dbReference type="ChEBI" id="CHEBI:57502"/>
        <dbReference type="ChEBI" id="CHEBI:58017"/>
        <dbReference type="EC" id="2.4.2.19"/>
    </reaction>
</comment>
<dbReference type="KEGG" id="swf:E3E12_01605"/>
<dbReference type="Pfam" id="PF02749">
    <property type="entry name" value="QRPTase_N"/>
    <property type="match status" value="1"/>
</dbReference>
<dbReference type="SUPFAM" id="SSF51690">
    <property type="entry name" value="Nicotinate/Quinolinate PRTase C-terminal domain-like"/>
    <property type="match status" value="1"/>
</dbReference>
<dbReference type="PIRSF" id="PIRSF006250">
    <property type="entry name" value="NadC_ModD"/>
    <property type="match status" value="1"/>
</dbReference>
<comment type="pathway">
    <text evidence="2">Cofactor biosynthesis; NAD(+) biosynthesis; nicotinate D-ribonucleotide from quinolinate: step 1/1.</text>
</comment>
<evidence type="ECO:0000256" key="8">
    <source>
        <dbReference type="ARBA" id="ARBA00022679"/>
    </source>
</evidence>
<dbReference type="OrthoDB" id="9782546at2"/>
<dbReference type="RefSeq" id="WP_141442752.1">
    <property type="nucleotide sequence ID" value="NZ_CP038231.1"/>
</dbReference>
<gene>
    <name evidence="16" type="primary">nadC</name>
    <name evidence="16" type="ORF">E3E12_01605</name>
</gene>
<name>A0A4Y6U9I1_9PROT</name>
<dbReference type="InterPro" id="IPR027277">
    <property type="entry name" value="NadC/ModD"/>
</dbReference>
<evidence type="ECO:0000256" key="7">
    <source>
        <dbReference type="ARBA" id="ARBA00022676"/>
    </source>
</evidence>
<dbReference type="PANTHER" id="PTHR32179">
    <property type="entry name" value="NICOTINATE-NUCLEOTIDE PYROPHOSPHORYLASE [CARBOXYLATING]"/>
    <property type="match status" value="1"/>
</dbReference>
<evidence type="ECO:0000313" key="17">
    <source>
        <dbReference type="Proteomes" id="UP000318709"/>
    </source>
</evidence>
<keyword evidence="7 12" id="KW-0328">Glycosyltransferase</keyword>
<dbReference type="PANTHER" id="PTHR32179:SF3">
    <property type="entry name" value="NICOTINATE-NUCLEOTIDE PYROPHOSPHORYLASE [CARBOXYLATING]"/>
    <property type="match status" value="1"/>
</dbReference>
<comment type="similarity">
    <text evidence="3 12">Belongs to the NadC/ModD family.</text>
</comment>
<feature type="binding site" evidence="13">
    <location>
        <position position="248"/>
    </location>
    <ligand>
        <name>substrate</name>
    </ligand>
</feature>